<keyword evidence="8" id="KW-1185">Reference proteome</keyword>
<name>A0A1A9UCT3_GLOAU</name>
<feature type="signal peptide" evidence="6">
    <location>
        <begin position="1"/>
        <end position="16"/>
    </location>
</feature>
<evidence type="ECO:0000256" key="5">
    <source>
        <dbReference type="ARBA" id="ARBA00035434"/>
    </source>
</evidence>
<accession>A0A1A9UCT3</accession>
<protein>
    <recommendedName>
        <fullName evidence="4">Large ribosomal subunit protein bL34m</fullName>
    </recommendedName>
    <alternativeName>
        <fullName evidence="5">39S ribosomal protein L34, mitochondrial</fullName>
    </alternativeName>
</protein>
<evidence type="ECO:0000313" key="8">
    <source>
        <dbReference type="Proteomes" id="UP000078200"/>
    </source>
</evidence>
<dbReference type="InterPro" id="IPR000271">
    <property type="entry name" value="Ribosomal_bL34"/>
</dbReference>
<evidence type="ECO:0000256" key="2">
    <source>
        <dbReference type="ARBA" id="ARBA00022980"/>
    </source>
</evidence>
<evidence type="ECO:0000256" key="3">
    <source>
        <dbReference type="ARBA" id="ARBA00023274"/>
    </source>
</evidence>
<dbReference type="Gene3D" id="1.10.287.3980">
    <property type="match status" value="1"/>
</dbReference>
<evidence type="ECO:0000256" key="6">
    <source>
        <dbReference type="SAM" id="SignalP"/>
    </source>
</evidence>
<dbReference type="EnsemblMetazoa" id="GAUT000217-RA">
    <property type="protein sequence ID" value="GAUT000217-PA"/>
    <property type="gene ID" value="GAUT000217"/>
</dbReference>
<sequence>MLLIVSILPFAFTARSVFPNTDTTSRNGNASSNLLKQLNCISDFCKVLLSSFDNNFNKKMFTGILQKTVAAVSTLVFREAHVFNRAILKPKVRCHFPKPREVKRINVHGWDKRMSTPEGRRVLMRRILKGRYNISH</sequence>
<dbReference type="PANTHER" id="PTHR14503">
    <property type="entry name" value="MITOCHONDRIAL RIBOSOMAL PROTEIN 34 FAMILY MEMBER"/>
    <property type="match status" value="1"/>
</dbReference>
<evidence type="ECO:0000256" key="1">
    <source>
        <dbReference type="ARBA" id="ARBA00010111"/>
    </source>
</evidence>
<keyword evidence="2" id="KW-0689">Ribosomal protein</keyword>
<evidence type="ECO:0000313" key="7">
    <source>
        <dbReference type="EnsemblMetazoa" id="GAUT000217-PA"/>
    </source>
</evidence>
<comment type="similarity">
    <text evidence="1">Belongs to the bacterial ribosomal protein bL34 family.</text>
</comment>
<feature type="chain" id="PRO_5008398403" description="Large ribosomal subunit protein bL34m" evidence="6">
    <location>
        <begin position="17"/>
        <end position="136"/>
    </location>
</feature>
<dbReference type="FunFam" id="1.10.287.3980:FF:000001">
    <property type="entry name" value="Mitochondrial ribosomal protein L34"/>
    <property type="match status" value="1"/>
</dbReference>
<dbReference type="Proteomes" id="UP000078200">
    <property type="component" value="Unassembled WGS sequence"/>
</dbReference>
<organism evidence="7 8">
    <name type="scientific">Glossina austeni</name>
    <name type="common">Savannah tsetse fly</name>
    <dbReference type="NCBI Taxonomy" id="7395"/>
    <lineage>
        <taxon>Eukaryota</taxon>
        <taxon>Metazoa</taxon>
        <taxon>Ecdysozoa</taxon>
        <taxon>Arthropoda</taxon>
        <taxon>Hexapoda</taxon>
        <taxon>Insecta</taxon>
        <taxon>Pterygota</taxon>
        <taxon>Neoptera</taxon>
        <taxon>Endopterygota</taxon>
        <taxon>Diptera</taxon>
        <taxon>Brachycera</taxon>
        <taxon>Muscomorpha</taxon>
        <taxon>Hippoboscoidea</taxon>
        <taxon>Glossinidae</taxon>
        <taxon>Glossina</taxon>
    </lineage>
</organism>
<keyword evidence="6" id="KW-0732">Signal</keyword>
<reference evidence="7" key="1">
    <citation type="submission" date="2020-05" db="UniProtKB">
        <authorList>
            <consortium name="EnsemblMetazoa"/>
        </authorList>
    </citation>
    <scope>IDENTIFICATION</scope>
    <source>
        <strain evidence="7">TTRI</strain>
    </source>
</reference>
<keyword evidence="3" id="KW-0687">Ribonucleoprotein</keyword>
<evidence type="ECO:0000256" key="4">
    <source>
        <dbReference type="ARBA" id="ARBA00035274"/>
    </source>
</evidence>
<dbReference type="PANTHER" id="PTHR14503:SF4">
    <property type="entry name" value="LARGE RIBOSOMAL SUBUNIT PROTEIN BL34M"/>
    <property type="match status" value="1"/>
</dbReference>
<dbReference type="GO" id="GO:0005762">
    <property type="term" value="C:mitochondrial large ribosomal subunit"/>
    <property type="evidence" value="ECO:0007669"/>
    <property type="project" value="TreeGrafter"/>
</dbReference>
<dbReference type="AlphaFoldDB" id="A0A1A9UCT3"/>
<dbReference type="GO" id="GO:0006412">
    <property type="term" value="P:translation"/>
    <property type="evidence" value="ECO:0007669"/>
    <property type="project" value="InterPro"/>
</dbReference>
<dbReference type="Pfam" id="PF00468">
    <property type="entry name" value="Ribosomal_L34"/>
    <property type="match status" value="1"/>
</dbReference>
<dbReference type="VEuPathDB" id="VectorBase:GAUT000217"/>
<proteinExistence type="inferred from homology"/>
<dbReference type="GO" id="GO:0003735">
    <property type="term" value="F:structural constituent of ribosome"/>
    <property type="evidence" value="ECO:0007669"/>
    <property type="project" value="InterPro"/>
</dbReference>